<comment type="caution">
    <text evidence="3">The sequence shown here is derived from an EMBL/GenBank/DDBJ whole genome shotgun (WGS) entry which is preliminary data.</text>
</comment>
<dbReference type="InterPro" id="IPR004156">
    <property type="entry name" value="OATP"/>
</dbReference>
<dbReference type="InterPro" id="IPR036259">
    <property type="entry name" value="MFS_trans_sf"/>
</dbReference>
<keyword evidence="4" id="KW-1185">Reference proteome</keyword>
<accession>A0A813Y254</accession>
<keyword evidence="2" id="KW-0472">Membrane</keyword>
<dbReference type="Proteomes" id="UP000663879">
    <property type="component" value="Unassembled WGS sequence"/>
</dbReference>
<dbReference type="GO" id="GO:0043252">
    <property type="term" value="P:sodium-independent organic anion transport"/>
    <property type="evidence" value="ECO:0007669"/>
    <property type="project" value="TreeGrafter"/>
</dbReference>
<sequence>MLRKTELDDVGDDSRLKANNTETTFVENVPVDIKANSLSSSFEDTSNNNYIHFKEEEKTLMTSLDSSSVNQDNNKICKTYKINFETTSLVSNRVPKCFYVLFADIRSFIFFMCLIVMLTNALSVGYRNSVITTIEKRFEFSSMSSGILSGFLEIGSLITTLIMSYFFSNSHIPKCIAVSSLFCAVGSIMYSLPHFITESYENNLSLNSTANNFLCKMDESIKQKVEIVKNSPESVVSFLEKLDIKSDCLLKPTNVGPFLILALANILIGSSSAPLYTLGTTYIDNHVDKDDSSVYLAFIYSMLAFGPLVGYLVGAGFLQFYVDTFRQTVQNFQDLIPGDSNWVGAWYAGFIMFGILIFFTSQLFSLKLIQG</sequence>
<name>A0A813Y254_9BILA</name>
<dbReference type="AlphaFoldDB" id="A0A813Y254"/>
<dbReference type="EMBL" id="CAJNOC010001627">
    <property type="protein sequence ID" value="CAF0879594.1"/>
    <property type="molecule type" value="Genomic_DNA"/>
</dbReference>
<evidence type="ECO:0000313" key="4">
    <source>
        <dbReference type="Proteomes" id="UP000663879"/>
    </source>
</evidence>
<evidence type="ECO:0000256" key="1">
    <source>
        <dbReference type="ARBA" id="ARBA00023157"/>
    </source>
</evidence>
<dbReference type="SUPFAM" id="SSF103473">
    <property type="entry name" value="MFS general substrate transporter"/>
    <property type="match status" value="1"/>
</dbReference>
<protein>
    <submittedName>
        <fullName evidence="3">Uncharacterized protein</fullName>
    </submittedName>
</protein>
<feature type="transmembrane region" description="Helical" evidence="2">
    <location>
        <begin position="342"/>
        <end position="366"/>
    </location>
</feature>
<evidence type="ECO:0000313" key="3">
    <source>
        <dbReference type="EMBL" id="CAF0879594.1"/>
    </source>
</evidence>
<dbReference type="GO" id="GO:0016323">
    <property type="term" value="C:basolateral plasma membrane"/>
    <property type="evidence" value="ECO:0007669"/>
    <property type="project" value="TreeGrafter"/>
</dbReference>
<organism evidence="3 4">
    <name type="scientific">Brachionus calyciflorus</name>
    <dbReference type="NCBI Taxonomy" id="104777"/>
    <lineage>
        <taxon>Eukaryota</taxon>
        <taxon>Metazoa</taxon>
        <taxon>Spiralia</taxon>
        <taxon>Gnathifera</taxon>
        <taxon>Rotifera</taxon>
        <taxon>Eurotatoria</taxon>
        <taxon>Monogononta</taxon>
        <taxon>Pseudotrocha</taxon>
        <taxon>Ploima</taxon>
        <taxon>Brachionidae</taxon>
        <taxon>Brachionus</taxon>
    </lineage>
</organism>
<feature type="transmembrane region" description="Helical" evidence="2">
    <location>
        <begin position="258"/>
        <end position="283"/>
    </location>
</feature>
<dbReference type="Pfam" id="PF03137">
    <property type="entry name" value="OATP"/>
    <property type="match status" value="1"/>
</dbReference>
<dbReference type="GO" id="GO:0015347">
    <property type="term" value="F:sodium-independent organic anion transmembrane transporter activity"/>
    <property type="evidence" value="ECO:0007669"/>
    <property type="project" value="TreeGrafter"/>
</dbReference>
<proteinExistence type="predicted"/>
<gene>
    <name evidence="3" type="ORF">OXX778_LOCUS10346</name>
</gene>
<feature type="transmembrane region" description="Helical" evidence="2">
    <location>
        <begin position="146"/>
        <end position="168"/>
    </location>
</feature>
<feature type="transmembrane region" description="Helical" evidence="2">
    <location>
        <begin position="295"/>
        <end position="322"/>
    </location>
</feature>
<keyword evidence="1" id="KW-1015">Disulfide bond</keyword>
<dbReference type="OrthoDB" id="5062115at2759"/>
<reference evidence="3" key="1">
    <citation type="submission" date="2021-02" db="EMBL/GenBank/DDBJ databases">
        <authorList>
            <person name="Nowell W R."/>
        </authorList>
    </citation>
    <scope>NUCLEOTIDE SEQUENCE</scope>
    <source>
        <strain evidence="3">Ploen Becks lab</strain>
    </source>
</reference>
<keyword evidence="2" id="KW-0812">Transmembrane</keyword>
<evidence type="ECO:0000256" key="2">
    <source>
        <dbReference type="SAM" id="Phobius"/>
    </source>
</evidence>
<keyword evidence="2" id="KW-1133">Transmembrane helix</keyword>
<feature type="transmembrane region" description="Helical" evidence="2">
    <location>
        <begin position="108"/>
        <end position="126"/>
    </location>
</feature>
<dbReference type="PANTHER" id="PTHR11388:SF142">
    <property type="entry name" value="SOLUTE CARRIER ORGANIC ANION TRANSPORTER FAMILY MEMBER 5A1"/>
    <property type="match status" value="1"/>
</dbReference>
<feature type="transmembrane region" description="Helical" evidence="2">
    <location>
        <begin position="175"/>
        <end position="196"/>
    </location>
</feature>
<dbReference type="PANTHER" id="PTHR11388">
    <property type="entry name" value="ORGANIC ANION TRANSPORTER"/>
    <property type="match status" value="1"/>
</dbReference>
<dbReference type="Gene3D" id="1.20.1250.20">
    <property type="entry name" value="MFS general substrate transporter like domains"/>
    <property type="match status" value="1"/>
</dbReference>